<feature type="coiled-coil region" evidence="1">
    <location>
        <begin position="89"/>
        <end position="116"/>
    </location>
</feature>
<name>A0ABD2M800_9BILA</name>
<feature type="region of interest" description="Disordered" evidence="2">
    <location>
        <begin position="295"/>
        <end position="324"/>
    </location>
</feature>
<feature type="compositionally biased region" description="Basic and acidic residues" evidence="2">
    <location>
        <begin position="307"/>
        <end position="319"/>
    </location>
</feature>
<dbReference type="PANTHER" id="PTHR28489:SF2">
    <property type="entry name" value="RENTINAL DEGENERATION 3-LIKE"/>
    <property type="match status" value="1"/>
</dbReference>
<evidence type="ECO:0000313" key="3">
    <source>
        <dbReference type="EMBL" id="KAL3123177.1"/>
    </source>
</evidence>
<organism evidence="3 4">
    <name type="scientific">Heterodera trifolii</name>
    <dbReference type="NCBI Taxonomy" id="157864"/>
    <lineage>
        <taxon>Eukaryota</taxon>
        <taxon>Metazoa</taxon>
        <taxon>Ecdysozoa</taxon>
        <taxon>Nematoda</taxon>
        <taxon>Chromadorea</taxon>
        <taxon>Rhabditida</taxon>
        <taxon>Tylenchina</taxon>
        <taxon>Tylenchomorpha</taxon>
        <taxon>Tylenchoidea</taxon>
        <taxon>Heteroderidae</taxon>
        <taxon>Heteroderinae</taxon>
        <taxon>Heterodera</taxon>
    </lineage>
</organism>
<dbReference type="PANTHER" id="PTHR28489">
    <property type="entry name" value="RENTINAL DEGENERATION 3-LIKE"/>
    <property type="match status" value="1"/>
</dbReference>
<evidence type="ECO:0000313" key="4">
    <source>
        <dbReference type="Proteomes" id="UP001620626"/>
    </source>
</evidence>
<keyword evidence="1" id="KW-0175">Coiled coil</keyword>
<dbReference type="InterPro" id="IPR028092">
    <property type="entry name" value="RD3"/>
</dbReference>
<dbReference type="Pfam" id="PF14473">
    <property type="entry name" value="RD3"/>
    <property type="match status" value="1"/>
</dbReference>
<accession>A0ABD2M800</accession>
<gene>
    <name evidence="3" type="ORF">niasHT_010347</name>
</gene>
<reference evidence="3 4" key="1">
    <citation type="submission" date="2024-10" db="EMBL/GenBank/DDBJ databases">
        <authorList>
            <person name="Kim D."/>
        </authorList>
    </citation>
    <scope>NUCLEOTIDE SEQUENCE [LARGE SCALE GENOMIC DNA]</scope>
    <source>
        <strain evidence="3">BH-2024</strain>
    </source>
</reference>
<dbReference type="EMBL" id="JBICBT010000109">
    <property type="protein sequence ID" value="KAL3123177.1"/>
    <property type="molecule type" value="Genomic_DNA"/>
</dbReference>
<evidence type="ECO:0000256" key="1">
    <source>
        <dbReference type="SAM" id="Coils"/>
    </source>
</evidence>
<dbReference type="AlphaFoldDB" id="A0ABD2M800"/>
<feature type="compositionally biased region" description="Basic and acidic residues" evidence="2">
    <location>
        <begin position="217"/>
        <end position="233"/>
    </location>
</feature>
<keyword evidence="4" id="KW-1185">Reference proteome</keyword>
<protein>
    <submittedName>
        <fullName evidence="3">Uncharacterized protein</fullName>
    </submittedName>
</protein>
<evidence type="ECO:0000256" key="2">
    <source>
        <dbReference type="SAM" id="MobiDB-lite"/>
    </source>
</evidence>
<dbReference type="Proteomes" id="UP001620626">
    <property type="component" value="Unassembled WGS sequence"/>
</dbReference>
<sequence length="413" mass="47802">MVTKLKVDRLFLVLPPTDAPSFGFVFPNPIPYPSKIHPISTDCCPMNWFEPRVLRSARPFVPSGGERRDEIGKTGDDQAMVQMMCDLVLGEIQAEISRVEKEMERRRQDERRLTNQPDYSWLMDWRLRAKRPLSFRESSEVELLCSKVRAEEWRRLLKEWHTKVRFAESRDEVLDTFRALVDEMAMERMRKKCVVQSVDEQQQFGENTAAKKTAGQTDERGQTAEAASEHGTHSDGTFGIRSVPPRRRGRLTDKEGIARRLTAMKRAMEGAQDRLFSARGHFKIENLQKCRKRKFLDNNDSENETLSADHRQQNENNNDRDDDFEEHAIVNFELGETKRGGFRFTLKQNELWRCSVRDCPARVKIVSNCDNGMSGYQMQKGRKTTTTNTRVRERQTPSQADTAFGGAEAFSRR</sequence>
<feature type="region of interest" description="Disordered" evidence="2">
    <location>
        <begin position="205"/>
        <end position="256"/>
    </location>
</feature>
<proteinExistence type="predicted"/>
<comment type="caution">
    <text evidence="3">The sequence shown here is derived from an EMBL/GenBank/DDBJ whole genome shotgun (WGS) entry which is preliminary data.</text>
</comment>
<feature type="region of interest" description="Disordered" evidence="2">
    <location>
        <begin position="377"/>
        <end position="413"/>
    </location>
</feature>